<dbReference type="SUPFAM" id="SSF52540">
    <property type="entry name" value="P-loop containing nucleoside triphosphate hydrolases"/>
    <property type="match status" value="1"/>
</dbReference>
<organism evidence="1">
    <name type="scientific">uncultured Rubrobacteraceae bacterium</name>
    <dbReference type="NCBI Taxonomy" id="349277"/>
    <lineage>
        <taxon>Bacteria</taxon>
        <taxon>Bacillati</taxon>
        <taxon>Actinomycetota</taxon>
        <taxon>Rubrobacteria</taxon>
        <taxon>Rubrobacterales</taxon>
        <taxon>Rubrobacteraceae</taxon>
        <taxon>environmental samples</taxon>
    </lineage>
</organism>
<sequence>MTDQLIVAGFHRSGTSATAQLLHRAGLFLGHELLEALPSNPYGHFEDKEVVDLHHGILADNDLTWLVDRPFVPVVDGRRWRQMQELAERRNTGYRLWGFKDPRACLFLPLWKYLLPNAKVLLVYRHFSGSTYSLARRHSALLFSGTISGFLHRRFWEEPDLALRMWLVHNRALLAFARAHPEDTLAVSMDMIEDGFPLVWAVERRWNLGLEDVPVGEVFDPAATVDRPRRQPVSDRRIIGEVEDTWRSLEELGARTARMLEETTIAG</sequence>
<dbReference type="InterPro" id="IPR027417">
    <property type="entry name" value="P-loop_NTPase"/>
</dbReference>
<evidence type="ECO:0008006" key="2">
    <source>
        <dbReference type="Google" id="ProtNLM"/>
    </source>
</evidence>
<name>A0A6J4Q6M1_9ACTN</name>
<dbReference type="AlphaFoldDB" id="A0A6J4Q6M1"/>
<accession>A0A6J4Q6M1</accession>
<protein>
    <recommendedName>
        <fullName evidence="2">Sulfotransferase family protein</fullName>
    </recommendedName>
</protein>
<reference evidence="1" key="1">
    <citation type="submission" date="2020-02" db="EMBL/GenBank/DDBJ databases">
        <authorList>
            <person name="Meier V. D."/>
        </authorList>
    </citation>
    <scope>NUCLEOTIDE SEQUENCE</scope>
    <source>
        <strain evidence="1">AVDCRST_MAG55</strain>
    </source>
</reference>
<evidence type="ECO:0000313" key="1">
    <source>
        <dbReference type="EMBL" id="CAA9431919.1"/>
    </source>
</evidence>
<gene>
    <name evidence="1" type="ORF">AVDCRST_MAG55-2723</name>
</gene>
<dbReference type="EMBL" id="CADCUZ010000134">
    <property type="protein sequence ID" value="CAA9431919.1"/>
    <property type="molecule type" value="Genomic_DNA"/>
</dbReference>
<dbReference type="Gene3D" id="3.40.50.300">
    <property type="entry name" value="P-loop containing nucleotide triphosphate hydrolases"/>
    <property type="match status" value="1"/>
</dbReference>
<proteinExistence type="predicted"/>